<feature type="compositionally biased region" description="Polar residues" evidence="1">
    <location>
        <begin position="45"/>
        <end position="67"/>
    </location>
</feature>
<organism evidence="4">
    <name type="scientific">Schistosoma curassoni</name>
    <dbReference type="NCBI Taxonomy" id="6186"/>
    <lineage>
        <taxon>Eukaryota</taxon>
        <taxon>Metazoa</taxon>
        <taxon>Spiralia</taxon>
        <taxon>Lophotrochozoa</taxon>
        <taxon>Platyhelminthes</taxon>
        <taxon>Trematoda</taxon>
        <taxon>Digenea</taxon>
        <taxon>Strigeidida</taxon>
        <taxon>Schistosomatoidea</taxon>
        <taxon>Schistosomatidae</taxon>
        <taxon>Schistosoma</taxon>
    </lineage>
</organism>
<protein>
    <submittedName>
        <fullName evidence="2 4">Uncharacterized protein</fullName>
    </submittedName>
</protein>
<dbReference type="WBParaSite" id="SCUD_0001076101-mRNA-1">
    <property type="protein sequence ID" value="SCUD_0001076101-mRNA-1"/>
    <property type="gene ID" value="SCUD_0001076101"/>
</dbReference>
<evidence type="ECO:0000313" key="3">
    <source>
        <dbReference type="Proteomes" id="UP000279833"/>
    </source>
</evidence>
<keyword evidence="3" id="KW-1185">Reference proteome</keyword>
<dbReference type="EMBL" id="UZAK01033975">
    <property type="protein sequence ID" value="VDP41445.1"/>
    <property type="molecule type" value="Genomic_DNA"/>
</dbReference>
<reference evidence="4" key="1">
    <citation type="submission" date="2016-06" db="UniProtKB">
        <authorList>
            <consortium name="WormBaseParasite"/>
        </authorList>
    </citation>
    <scope>IDENTIFICATION</scope>
</reference>
<accession>A0A183K6Y5</accession>
<dbReference type="Proteomes" id="UP000279833">
    <property type="component" value="Unassembled WGS sequence"/>
</dbReference>
<evidence type="ECO:0000313" key="2">
    <source>
        <dbReference type="EMBL" id="VDP41445.1"/>
    </source>
</evidence>
<name>A0A183K6Y5_9TREM</name>
<evidence type="ECO:0000256" key="1">
    <source>
        <dbReference type="SAM" id="MobiDB-lite"/>
    </source>
</evidence>
<evidence type="ECO:0000313" key="4">
    <source>
        <dbReference type="WBParaSite" id="SCUD_0001076101-mRNA-1"/>
    </source>
</evidence>
<gene>
    <name evidence="2" type="ORF">SCUD_LOCUS10761</name>
</gene>
<proteinExistence type="predicted"/>
<dbReference type="AlphaFoldDB" id="A0A183K6Y5"/>
<reference evidence="2 3" key="2">
    <citation type="submission" date="2018-11" db="EMBL/GenBank/DDBJ databases">
        <authorList>
            <consortium name="Pathogen Informatics"/>
        </authorList>
    </citation>
    <scope>NUCLEOTIDE SEQUENCE [LARGE SCALE GENOMIC DNA]</scope>
    <source>
        <strain evidence="2">Dakar</strain>
        <strain evidence="3">Dakar, Senegal</strain>
    </source>
</reference>
<sequence>MLESPYRSTQGRKAVRTLTTPLSFNNSENICATNENLLRYCLDSPTTTSQPNLNGRVSRSDTSSSNDHIGRKLSVNGVHEFRDRSLPGTISKQEVHSVYSLHQHRKNTYIQIQDPINSENRSPSRQTRRKEVIRCWSRERVTRSETILSIRRPSSKQTEQNIESNNLCKSRLTASTSTFNTSIFLPIINKSESFSSLPTTIRHIPIQLADNHLTDIQPIINDTLKSIPISNQFSGIKKQISNKLQNLTFSPIEYSEYVDK</sequence>
<dbReference type="STRING" id="6186.A0A183K6Y5"/>
<feature type="region of interest" description="Disordered" evidence="1">
    <location>
        <begin position="45"/>
        <end position="70"/>
    </location>
</feature>